<gene>
    <name evidence="4" type="ORF">Ga0074812_13413</name>
</gene>
<keyword evidence="2" id="KW-1133">Transmembrane helix</keyword>
<dbReference type="AlphaFoldDB" id="A0A0S4QXV9"/>
<feature type="compositionally biased region" description="Low complexity" evidence="1">
    <location>
        <begin position="115"/>
        <end position="130"/>
    </location>
</feature>
<dbReference type="RefSeq" id="WP_091284462.1">
    <property type="nucleotide sequence ID" value="NZ_FAOZ01000034.1"/>
</dbReference>
<evidence type="ECO:0000256" key="2">
    <source>
        <dbReference type="SAM" id="Phobius"/>
    </source>
</evidence>
<dbReference type="EMBL" id="FAOZ01000034">
    <property type="protein sequence ID" value="CUU59983.1"/>
    <property type="molecule type" value="Genomic_DNA"/>
</dbReference>
<keyword evidence="2" id="KW-0812">Transmembrane</keyword>
<proteinExistence type="predicted"/>
<feature type="region of interest" description="Disordered" evidence="1">
    <location>
        <begin position="1"/>
        <end position="40"/>
    </location>
</feature>
<reference evidence="5" key="1">
    <citation type="submission" date="2015-11" db="EMBL/GenBank/DDBJ databases">
        <authorList>
            <person name="Varghese N."/>
        </authorList>
    </citation>
    <scope>NUCLEOTIDE SEQUENCE [LARGE SCALE GENOMIC DNA]</scope>
    <source>
        <strain evidence="5">DSM 45899</strain>
    </source>
</reference>
<sequence>MTAPPASPPRPPAPGPARPAAPTGRRRGVGSPTHVRSGPGATTVRAALRLAAVLAAVVTVYAVLAAVASRPSGDRYLDIGSPGPHGTLAVAEILRERGVTVSARQSVPADLTDTGPAAGGRRSAGSDGSRTVVVTDPDLLSPADLQALVSLADTGSDVVLVAPSEAAVAALEMPVMAVPAEAFADGQVQPRCGLPEATVAGTTTIGADVRFTRADDILRSGHEGWSGNGIELELCYGFPDAARLAVLTPTGPGLTEQTSGRLVLLGSGDFVTNGVLDESGNAALALGLLARHTQLDWVTPAVASEGAVGGQSLADLLPDGFWVGFLQALVALAVFALWRGRRLGPPVTEPLPVVVRSAETVEGRGRLYAAARAREGAAAALRAGLRVRLADRLGIQHGAPAGPARPPHEPEPTVLVAAVAEQTGRSPVEIRSLLYGSDIAPTGHPSGAPGGHQHIPGGGAAPSPHGTGQHTGPTGTVAGAATSAEAAPATDSDITLVRLAGELHELDRQVGRR</sequence>
<feature type="transmembrane region" description="Helical" evidence="2">
    <location>
        <begin position="46"/>
        <end position="68"/>
    </location>
</feature>
<name>A0A0S4QXV9_9ACTN</name>
<evidence type="ECO:0000259" key="3">
    <source>
        <dbReference type="Pfam" id="PF14258"/>
    </source>
</evidence>
<dbReference type="InterPro" id="IPR025646">
    <property type="entry name" value="DUF4350"/>
</dbReference>
<feature type="domain" description="DUF4350" evidence="3">
    <location>
        <begin position="81"/>
        <end position="289"/>
    </location>
</feature>
<evidence type="ECO:0000256" key="1">
    <source>
        <dbReference type="SAM" id="MobiDB-lite"/>
    </source>
</evidence>
<feature type="compositionally biased region" description="Pro residues" evidence="1">
    <location>
        <begin position="1"/>
        <end position="19"/>
    </location>
</feature>
<dbReference type="Pfam" id="PF14258">
    <property type="entry name" value="DUF4350"/>
    <property type="match status" value="1"/>
</dbReference>
<keyword evidence="2" id="KW-0472">Membrane</keyword>
<evidence type="ECO:0000313" key="5">
    <source>
        <dbReference type="Proteomes" id="UP000198802"/>
    </source>
</evidence>
<dbReference type="Proteomes" id="UP000198802">
    <property type="component" value="Unassembled WGS sequence"/>
</dbReference>
<feature type="region of interest" description="Disordered" evidence="1">
    <location>
        <begin position="101"/>
        <end position="130"/>
    </location>
</feature>
<keyword evidence="5" id="KW-1185">Reference proteome</keyword>
<accession>A0A0S4QXV9</accession>
<organism evidence="4 5">
    <name type="scientific">Parafrankia irregularis</name>
    <dbReference type="NCBI Taxonomy" id="795642"/>
    <lineage>
        <taxon>Bacteria</taxon>
        <taxon>Bacillati</taxon>
        <taxon>Actinomycetota</taxon>
        <taxon>Actinomycetes</taxon>
        <taxon>Frankiales</taxon>
        <taxon>Frankiaceae</taxon>
        <taxon>Parafrankia</taxon>
    </lineage>
</organism>
<feature type="compositionally biased region" description="Low complexity" evidence="1">
    <location>
        <begin position="464"/>
        <end position="490"/>
    </location>
</feature>
<feature type="region of interest" description="Disordered" evidence="1">
    <location>
        <begin position="439"/>
        <end position="490"/>
    </location>
</feature>
<protein>
    <recommendedName>
        <fullName evidence="3">DUF4350 domain-containing protein</fullName>
    </recommendedName>
</protein>
<evidence type="ECO:0000313" key="4">
    <source>
        <dbReference type="EMBL" id="CUU59983.1"/>
    </source>
</evidence>